<dbReference type="CDD" id="cd16936">
    <property type="entry name" value="HATPase_RsbW-like"/>
    <property type="match status" value="1"/>
</dbReference>
<evidence type="ECO:0000256" key="4">
    <source>
        <dbReference type="RuleBase" id="RU003939"/>
    </source>
</evidence>
<dbReference type="CDD" id="cd00591">
    <property type="entry name" value="HU_IHF"/>
    <property type="match status" value="1"/>
</dbReference>
<evidence type="ECO:0000313" key="6">
    <source>
        <dbReference type="EMBL" id="BBM82977.1"/>
    </source>
</evidence>
<dbReference type="InterPro" id="IPR011006">
    <property type="entry name" value="CheY-like_superfamily"/>
</dbReference>
<organism evidence="6 7">
    <name type="scientific">Uabimicrobium amorphum</name>
    <dbReference type="NCBI Taxonomy" id="2596890"/>
    <lineage>
        <taxon>Bacteria</taxon>
        <taxon>Pseudomonadati</taxon>
        <taxon>Planctomycetota</taxon>
        <taxon>Candidatus Uabimicrobiia</taxon>
        <taxon>Candidatus Uabimicrobiales</taxon>
        <taxon>Candidatus Uabimicrobiaceae</taxon>
        <taxon>Candidatus Uabimicrobium</taxon>
    </lineage>
</organism>
<evidence type="ECO:0000313" key="7">
    <source>
        <dbReference type="Proteomes" id="UP000326354"/>
    </source>
</evidence>
<sequence>MDIIVKKDILDELQSQGFCHSSEEAENLLASVKNNIAEGILKNKSVDIAEFGCFYIGKNPSKEPLSMEDLIDNVVSDVGITKVRAKNAVSNLFHFVKDCILKGLEIQLIDFASFRLVEKKAQIIKNPRTGRKTIVPTRKVLKFQPEKALIKKVKKNVKFEPEKVFDEYIARLRTAAVLLVLPQRDFFVKTLEYHFDKAGWKTYMAQTVEEAESLVNEGHTYLVILDTAIENHQSLCESIKCRKHGRLIPLITLFPKSAELTQPSNVRICGDEQIVQPFEIRHLLTTSDTVLRRSTEEEAIFDQEVLLQFSSNDEHIDKANKLAQKLFTISGLSQEEQITMAAAFREAVGNGAQHGNKHKTDAMMEVLYILDKKKITIVVTDSGPGFDWQNYLNLGKQGDAVGRARERFQEGKLGGLGIMLMLKCVDKVEYNDKGNVLTLTKHLNKSS</sequence>
<feature type="domain" description="Histidine kinase/HSP90-like ATPase" evidence="5">
    <location>
        <begin position="309"/>
        <end position="441"/>
    </location>
</feature>
<dbReference type="SUPFAM" id="SSF52172">
    <property type="entry name" value="CheY-like"/>
    <property type="match status" value="1"/>
</dbReference>
<gene>
    <name evidence="6" type="ORF">UABAM_01320</name>
</gene>
<dbReference type="GO" id="GO:0003677">
    <property type="term" value="F:DNA binding"/>
    <property type="evidence" value="ECO:0007669"/>
    <property type="project" value="UniProtKB-KW"/>
</dbReference>
<dbReference type="PANTHER" id="PTHR33175:SF3">
    <property type="entry name" value="DNA-BINDING PROTEIN HU-BETA"/>
    <property type="match status" value="1"/>
</dbReference>
<name>A0A5S9IK23_UABAM</name>
<dbReference type="Pfam" id="PF00216">
    <property type="entry name" value="Bac_DNA_binding"/>
    <property type="match status" value="1"/>
</dbReference>
<keyword evidence="3" id="KW-0238">DNA-binding</keyword>
<dbReference type="Gene3D" id="3.30.565.10">
    <property type="entry name" value="Histidine kinase-like ATPase, C-terminal domain"/>
    <property type="match status" value="1"/>
</dbReference>
<dbReference type="SUPFAM" id="SSF47729">
    <property type="entry name" value="IHF-like DNA-binding proteins"/>
    <property type="match status" value="1"/>
</dbReference>
<dbReference type="GO" id="GO:0030527">
    <property type="term" value="F:structural constituent of chromatin"/>
    <property type="evidence" value="ECO:0007669"/>
    <property type="project" value="InterPro"/>
</dbReference>
<reference evidence="6 7" key="1">
    <citation type="submission" date="2019-08" db="EMBL/GenBank/DDBJ databases">
        <title>Complete genome sequence of Candidatus Uab amorphum.</title>
        <authorList>
            <person name="Shiratori T."/>
            <person name="Suzuki S."/>
            <person name="Kakizawa Y."/>
            <person name="Ishida K."/>
        </authorList>
    </citation>
    <scope>NUCLEOTIDE SEQUENCE [LARGE SCALE GENOMIC DNA]</scope>
    <source>
        <strain evidence="6 7">SRT547</strain>
    </source>
</reference>
<keyword evidence="2" id="KW-0226">DNA condensation</keyword>
<protein>
    <submittedName>
        <fullName evidence="6">Transcriptional regulator</fullName>
    </submittedName>
</protein>
<dbReference type="SMART" id="SM00411">
    <property type="entry name" value="BHL"/>
    <property type="match status" value="1"/>
</dbReference>
<comment type="similarity">
    <text evidence="1 4">Belongs to the bacterial histone-like protein family.</text>
</comment>
<keyword evidence="7" id="KW-1185">Reference proteome</keyword>
<dbReference type="Pfam" id="PF13581">
    <property type="entry name" value="HATPase_c_2"/>
    <property type="match status" value="1"/>
</dbReference>
<dbReference type="GO" id="GO:0030261">
    <property type="term" value="P:chromosome condensation"/>
    <property type="evidence" value="ECO:0007669"/>
    <property type="project" value="UniProtKB-KW"/>
</dbReference>
<dbReference type="EMBL" id="AP019860">
    <property type="protein sequence ID" value="BBM82977.1"/>
    <property type="molecule type" value="Genomic_DNA"/>
</dbReference>
<evidence type="ECO:0000256" key="1">
    <source>
        <dbReference type="ARBA" id="ARBA00010529"/>
    </source>
</evidence>
<dbReference type="Proteomes" id="UP000326354">
    <property type="component" value="Chromosome"/>
</dbReference>
<dbReference type="InterPro" id="IPR003594">
    <property type="entry name" value="HATPase_dom"/>
</dbReference>
<dbReference type="PANTHER" id="PTHR33175">
    <property type="entry name" value="DNA-BINDING PROTEIN HU"/>
    <property type="match status" value="1"/>
</dbReference>
<dbReference type="InterPro" id="IPR000119">
    <property type="entry name" value="Hist_DNA-bd"/>
</dbReference>
<dbReference type="GO" id="GO:0005829">
    <property type="term" value="C:cytosol"/>
    <property type="evidence" value="ECO:0007669"/>
    <property type="project" value="TreeGrafter"/>
</dbReference>
<proteinExistence type="inferred from homology"/>
<evidence type="ECO:0000256" key="2">
    <source>
        <dbReference type="ARBA" id="ARBA00023067"/>
    </source>
</evidence>
<dbReference type="InterPro" id="IPR010992">
    <property type="entry name" value="IHF-like_DNA-bd_dom_sf"/>
</dbReference>
<evidence type="ECO:0000256" key="3">
    <source>
        <dbReference type="ARBA" id="ARBA00023125"/>
    </source>
</evidence>
<dbReference type="Gene3D" id="4.10.520.10">
    <property type="entry name" value="IHF-like DNA-binding proteins"/>
    <property type="match status" value="1"/>
</dbReference>
<dbReference type="AlphaFoldDB" id="A0A5S9IK23"/>
<dbReference type="InterPro" id="IPR036890">
    <property type="entry name" value="HATPase_C_sf"/>
</dbReference>
<accession>A0A5S9IK23</accession>
<evidence type="ECO:0000259" key="5">
    <source>
        <dbReference type="Pfam" id="PF13581"/>
    </source>
</evidence>
<dbReference type="SUPFAM" id="SSF55874">
    <property type="entry name" value="ATPase domain of HSP90 chaperone/DNA topoisomerase II/histidine kinase"/>
    <property type="match status" value="1"/>
</dbReference>
<dbReference type="KEGG" id="uam:UABAM_01320"/>
<dbReference type="RefSeq" id="WP_151967202.1">
    <property type="nucleotide sequence ID" value="NZ_AP019860.1"/>
</dbReference>
<dbReference type="OrthoDB" id="282973at2"/>